<evidence type="ECO:0000256" key="5">
    <source>
        <dbReference type="ARBA" id="ARBA00038359"/>
    </source>
</evidence>
<sequence length="412" mass="45645">MAIAHYKLLPQEEDVAFALEPAGPVPYSGLQMFGFFVVVVFTLFSLVVCGLRVHSKHLSSGFGIDDWLILIAMVLAIPQAMCEILVIRTGYWGIHDHDIPPHPINQGSFWNFLAQILYNPCLALVKISALLFLSRLGDTKTRVRLACRTMIGFNMLQVLGFLTATILQCSPVDYQWLFAPGGHCVDGAAFSLAMASTNIVTDALTLLIPFWIFLDLKVTRKVRYALLTVFLLGIAVTAISIMRLGYVIRAFYRKPQDVHFSLGLTANTLEINLAIVTASAPALWPLARRWFPDMFQSLGINRPYLYPDIEVLGDQSRASRQMKAGRESPPLRVKVSWVEHQRAPSWAAAEDGGSLTDIRGQAAVFKKPASIRSSVSSQDAFEVRETYHGMLRTVDTARKSRRGSAHALLGPG</sequence>
<feature type="transmembrane region" description="Helical" evidence="6">
    <location>
        <begin position="187"/>
        <end position="212"/>
    </location>
</feature>
<keyword evidence="9" id="KW-1185">Reference proteome</keyword>
<feature type="transmembrane region" description="Helical" evidence="6">
    <location>
        <begin position="112"/>
        <end position="133"/>
    </location>
</feature>
<dbReference type="Pfam" id="PF20684">
    <property type="entry name" value="Fung_rhodopsin"/>
    <property type="match status" value="1"/>
</dbReference>
<keyword evidence="2 6" id="KW-0812">Transmembrane</keyword>
<evidence type="ECO:0000256" key="4">
    <source>
        <dbReference type="ARBA" id="ARBA00023136"/>
    </source>
</evidence>
<name>A0AAE1CHQ9_9PEZI</name>
<evidence type="ECO:0000256" key="3">
    <source>
        <dbReference type="ARBA" id="ARBA00022989"/>
    </source>
</evidence>
<evidence type="ECO:0000256" key="2">
    <source>
        <dbReference type="ARBA" id="ARBA00022692"/>
    </source>
</evidence>
<dbReference type="InterPro" id="IPR052337">
    <property type="entry name" value="SAT4-like"/>
</dbReference>
<dbReference type="GO" id="GO:0016020">
    <property type="term" value="C:membrane"/>
    <property type="evidence" value="ECO:0007669"/>
    <property type="project" value="UniProtKB-SubCell"/>
</dbReference>
<comment type="caution">
    <text evidence="8">The sequence shown here is derived from an EMBL/GenBank/DDBJ whole genome shotgun (WGS) entry which is preliminary data.</text>
</comment>
<feature type="transmembrane region" description="Helical" evidence="6">
    <location>
        <begin position="67"/>
        <end position="92"/>
    </location>
</feature>
<dbReference type="EMBL" id="JAULSO010000001">
    <property type="protein sequence ID" value="KAK3694794.1"/>
    <property type="molecule type" value="Genomic_DNA"/>
</dbReference>
<dbReference type="PANTHER" id="PTHR33048:SF47">
    <property type="entry name" value="INTEGRAL MEMBRANE PROTEIN-RELATED"/>
    <property type="match status" value="1"/>
</dbReference>
<evidence type="ECO:0000259" key="7">
    <source>
        <dbReference type="Pfam" id="PF20684"/>
    </source>
</evidence>
<keyword evidence="3 6" id="KW-1133">Transmembrane helix</keyword>
<feature type="transmembrane region" description="Helical" evidence="6">
    <location>
        <begin position="145"/>
        <end position="167"/>
    </location>
</feature>
<gene>
    <name evidence="8" type="ORF">B0T22DRAFT_453449</name>
</gene>
<dbReference type="AlphaFoldDB" id="A0AAE1CHQ9"/>
<comment type="subcellular location">
    <subcellularLocation>
        <location evidence="1">Membrane</location>
        <topology evidence="1">Multi-pass membrane protein</topology>
    </subcellularLocation>
</comment>
<evidence type="ECO:0000313" key="8">
    <source>
        <dbReference type="EMBL" id="KAK3694794.1"/>
    </source>
</evidence>
<evidence type="ECO:0000256" key="1">
    <source>
        <dbReference type="ARBA" id="ARBA00004141"/>
    </source>
</evidence>
<keyword evidence="4 6" id="KW-0472">Membrane</keyword>
<reference evidence="8" key="1">
    <citation type="journal article" date="2023" name="Mol. Phylogenet. Evol.">
        <title>Genome-scale phylogeny and comparative genomics of the fungal order Sordariales.</title>
        <authorList>
            <person name="Hensen N."/>
            <person name="Bonometti L."/>
            <person name="Westerberg I."/>
            <person name="Brannstrom I.O."/>
            <person name="Guillou S."/>
            <person name="Cros-Aarteil S."/>
            <person name="Calhoun S."/>
            <person name="Haridas S."/>
            <person name="Kuo A."/>
            <person name="Mondo S."/>
            <person name="Pangilinan J."/>
            <person name="Riley R."/>
            <person name="LaButti K."/>
            <person name="Andreopoulos B."/>
            <person name="Lipzen A."/>
            <person name="Chen C."/>
            <person name="Yan M."/>
            <person name="Daum C."/>
            <person name="Ng V."/>
            <person name="Clum A."/>
            <person name="Steindorff A."/>
            <person name="Ohm R.A."/>
            <person name="Martin F."/>
            <person name="Silar P."/>
            <person name="Natvig D.O."/>
            <person name="Lalanne C."/>
            <person name="Gautier V."/>
            <person name="Ament-Velasquez S.L."/>
            <person name="Kruys A."/>
            <person name="Hutchinson M.I."/>
            <person name="Powell A.J."/>
            <person name="Barry K."/>
            <person name="Miller A.N."/>
            <person name="Grigoriev I.V."/>
            <person name="Debuchy R."/>
            <person name="Gladieux P."/>
            <person name="Hiltunen Thoren M."/>
            <person name="Johannesson H."/>
        </authorList>
    </citation>
    <scope>NUCLEOTIDE SEQUENCE</scope>
    <source>
        <strain evidence="8">CBS 314.62</strain>
    </source>
</reference>
<protein>
    <recommendedName>
        <fullName evidence="7">Rhodopsin domain-containing protein</fullName>
    </recommendedName>
</protein>
<dbReference type="PANTHER" id="PTHR33048">
    <property type="entry name" value="PTH11-LIKE INTEGRAL MEMBRANE PROTEIN (AFU_ORTHOLOGUE AFUA_5G11245)"/>
    <property type="match status" value="1"/>
</dbReference>
<feature type="transmembrane region" description="Helical" evidence="6">
    <location>
        <begin position="33"/>
        <end position="55"/>
    </location>
</feature>
<comment type="similarity">
    <text evidence="5">Belongs to the SAT4 family.</text>
</comment>
<feature type="transmembrane region" description="Helical" evidence="6">
    <location>
        <begin position="224"/>
        <end position="248"/>
    </location>
</feature>
<organism evidence="8 9">
    <name type="scientific">Podospora appendiculata</name>
    <dbReference type="NCBI Taxonomy" id="314037"/>
    <lineage>
        <taxon>Eukaryota</taxon>
        <taxon>Fungi</taxon>
        <taxon>Dikarya</taxon>
        <taxon>Ascomycota</taxon>
        <taxon>Pezizomycotina</taxon>
        <taxon>Sordariomycetes</taxon>
        <taxon>Sordariomycetidae</taxon>
        <taxon>Sordariales</taxon>
        <taxon>Podosporaceae</taxon>
        <taxon>Podospora</taxon>
    </lineage>
</organism>
<accession>A0AAE1CHQ9</accession>
<reference evidence="8" key="2">
    <citation type="submission" date="2023-06" db="EMBL/GenBank/DDBJ databases">
        <authorList>
            <consortium name="Lawrence Berkeley National Laboratory"/>
            <person name="Haridas S."/>
            <person name="Hensen N."/>
            <person name="Bonometti L."/>
            <person name="Westerberg I."/>
            <person name="Brannstrom I.O."/>
            <person name="Guillou S."/>
            <person name="Cros-Aarteil S."/>
            <person name="Calhoun S."/>
            <person name="Kuo A."/>
            <person name="Mondo S."/>
            <person name="Pangilinan J."/>
            <person name="Riley R."/>
            <person name="Labutti K."/>
            <person name="Andreopoulos B."/>
            <person name="Lipzen A."/>
            <person name="Chen C."/>
            <person name="Yanf M."/>
            <person name="Daum C."/>
            <person name="Ng V."/>
            <person name="Clum A."/>
            <person name="Steindorff A."/>
            <person name="Ohm R."/>
            <person name="Martin F."/>
            <person name="Silar P."/>
            <person name="Natvig D."/>
            <person name="Lalanne C."/>
            <person name="Gautier V."/>
            <person name="Ament-Velasquez S.L."/>
            <person name="Kruys A."/>
            <person name="Hutchinson M.I."/>
            <person name="Powell A.J."/>
            <person name="Barry K."/>
            <person name="Miller A.N."/>
            <person name="Grigoriev I.V."/>
            <person name="Debuchy R."/>
            <person name="Gladieux P."/>
            <person name="Thoren M.H."/>
            <person name="Johannesson H."/>
        </authorList>
    </citation>
    <scope>NUCLEOTIDE SEQUENCE</scope>
    <source>
        <strain evidence="8">CBS 314.62</strain>
    </source>
</reference>
<feature type="domain" description="Rhodopsin" evidence="7">
    <location>
        <begin position="51"/>
        <end position="289"/>
    </location>
</feature>
<evidence type="ECO:0000256" key="6">
    <source>
        <dbReference type="SAM" id="Phobius"/>
    </source>
</evidence>
<evidence type="ECO:0000313" key="9">
    <source>
        <dbReference type="Proteomes" id="UP001270362"/>
    </source>
</evidence>
<proteinExistence type="inferred from homology"/>
<dbReference type="InterPro" id="IPR049326">
    <property type="entry name" value="Rhodopsin_dom_fungi"/>
</dbReference>
<dbReference type="Proteomes" id="UP001270362">
    <property type="component" value="Unassembled WGS sequence"/>
</dbReference>